<evidence type="ECO:0000256" key="1">
    <source>
        <dbReference type="ARBA" id="ARBA00005011"/>
    </source>
</evidence>
<dbReference type="PROSITE" id="PS51318">
    <property type="entry name" value="TAT"/>
    <property type="match status" value="1"/>
</dbReference>
<feature type="chain" id="PRO_5037919872" description="histidinol-phosphate transaminase" evidence="10">
    <location>
        <begin position="28"/>
        <end position="145"/>
    </location>
</feature>
<dbReference type="InterPro" id="IPR006311">
    <property type="entry name" value="TAT_signal"/>
</dbReference>
<keyword evidence="6" id="KW-0808">Transferase</keyword>
<keyword evidence="10" id="KW-0732">Signal</keyword>
<dbReference type="Pfam" id="PF00155">
    <property type="entry name" value="Aminotran_1_2"/>
    <property type="match status" value="1"/>
</dbReference>
<feature type="domain" description="Aminotransferase class I/classII large" evidence="11">
    <location>
        <begin position="47"/>
        <end position="144"/>
    </location>
</feature>
<protein>
    <recommendedName>
        <fullName evidence="3">histidinol-phosphate transaminase</fullName>
        <ecNumber evidence="3">2.6.1.9</ecNumber>
    </recommendedName>
</protein>
<dbReference type="GO" id="GO:0030170">
    <property type="term" value="F:pyridoxal phosphate binding"/>
    <property type="evidence" value="ECO:0007669"/>
    <property type="project" value="InterPro"/>
</dbReference>
<evidence type="ECO:0000259" key="11">
    <source>
        <dbReference type="Pfam" id="PF00155"/>
    </source>
</evidence>
<dbReference type="EMBL" id="JACPNR010000014">
    <property type="protein sequence ID" value="MBI2679307.1"/>
    <property type="molecule type" value="Genomic_DNA"/>
</dbReference>
<dbReference type="Gene3D" id="3.40.640.10">
    <property type="entry name" value="Type I PLP-dependent aspartate aminotransferase-like (Major domain)"/>
    <property type="match status" value="1"/>
</dbReference>
<gene>
    <name evidence="12" type="ORF">HYX28_11050</name>
</gene>
<organism evidence="12 13">
    <name type="scientific">Candidatus Korobacter versatilis</name>
    <dbReference type="NCBI Taxonomy" id="658062"/>
    <lineage>
        <taxon>Bacteria</taxon>
        <taxon>Pseudomonadati</taxon>
        <taxon>Acidobacteriota</taxon>
        <taxon>Terriglobia</taxon>
        <taxon>Terriglobales</taxon>
        <taxon>Candidatus Korobacteraceae</taxon>
        <taxon>Candidatus Korobacter</taxon>
    </lineage>
</organism>
<comment type="caution">
    <text evidence="12">The sequence shown here is derived from an EMBL/GenBank/DDBJ whole genome shotgun (WGS) entry which is preliminary data.</text>
</comment>
<dbReference type="InterPro" id="IPR015421">
    <property type="entry name" value="PyrdxlP-dep_Trfase_major"/>
</dbReference>
<evidence type="ECO:0000256" key="3">
    <source>
        <dbReference type="ARBA" id="ARBA00012748"/>
    </source>
</evidence>
<evidence type="ECO:0000256" key="10">
    <source>
        <dbReference type="SAM" id="SignalP"/>
    </source>
</evidence>
<accession>A0A932A9Y0</accession>
<evidence type="ECO:0000256" key="2">
    <source>
        <dbReference type="ARBA" id="ARBA00007970"/>
    </source>
</evidence>
<feature type="signal peptide" evidence="10">
    <location>
        <begin position="1"/>
        <end position="27"/>
    </location>
</feature>
<keyword evidence="4 12" id="KW-0032">Aminotransferase</keyword>
<dbReference type="GO" id="GO:0004400">
    <property type="term" value="F:histidinol-phosphate transaminase activity"/>
    <property type="evidence" value="ECO:0007669"/>
    <property type="project" value="UniProtKB-EC"/>
</dbReference>
<dbReference type="PANTHER" id="PTHR43643:SF6">
    <property type="entry name" value="HISTIDINOL-PHOSPHATE AMINOTRANSFERASE"/>
    <property type="match status" value="1"/>
</dbReference>
<dbReference type="AlphaFoldDB" id="A0A932A9Y0"/>
<dbReference type="Proteomes" id="UP000779809">
    <property type="component" value="Unassembled WGS sequence"/>
</dbReference>
<dbReference type="InterPro" id="IPR015422">
    <property type="entry name" value="PyrdxlP-dep_Trfase_small"/>
</dbReference>
<keyword evidence="7" id="KW-0663">Pyridoxal phosphate</keyword>
<evidence type="ECO:0000313" key="12">
    <source>
        <dbReference type="EMBL" id="MBI2679307.1"/>
    </source>
</evidence>
<comment type="similarity">
    <text evidence="2">Belongs to the class-II pyridoxal-phosphate-dependent aminotransferase family. Histidinol-phosphate aminotransferase subfamily.</text>
</comment>
<dbReference type="PANTHER" id="PTHR43643">
    <property type="entry name" value="HISTIDINOL-PHOSPHATE AMINOTRANSFERASE 2"/>
    <property type="match status" value="1"/>
</dbReference>
<sequence>MDLSRRNFLRVGGIGLAASALPLPAFAQRCGEPPRMPSGPGGVSYPILLNGNENPYGPLPKVKAAMPETLALANRYPDAKYDKLVATVAKTHKVKPEQVHVACGSTEILKMAADEFASGGARLVVPHPTFEAIAHYTRAEHGTVI</sequence>
<evidence type="ECO:0000256" key="6">
    <source>
        <dbReference type="ARBA" id="ARBA00022679"/>
    </source>
</evidence>
<dbReference type="InterPro" id="IPR015424">
    <property type="entry name" value="PyrdxlP-dep_Trfase"/>
</dbReference>
<evidence type="ECO:0000256" key="7">
    <source>
        <dbReference type="ARBA" id="ARBA00022898"/>
    </source>
</evidence>
<dbReference type="GO" id="GO:0000105">
    <property type="term" value="P:L-histidine biosynthetic process"/>
    <property type="evidence" value="ECO:0007669"/>
    <property type="project" value="UniProtKB-KW"/>
</dbReference>
<keyword evidence="8" id="KW-0368">Histidine biosynthesis</keyword>
<comment type="pathway">
    <text evidence="1">Amino-acid biosynthesis; L-histidine biosynthesis; L-histidine from 5-phospho-alpha-D-ribose 1-diphosphate: step 7/9.</text>
</comment>
<evidence type="ECO:0000256" key="4">
    <source>
        <dbReference type="ARBA" id="ARBA00022576"/>
    </source>
</evidence>
<dbReference type="InterPro" id="IPR050106">
    <property type="entry name" value="HistidinolP_aminotransfase"/>
</dbReference>
<evidence type="ECO:0000256" key="8">
    <source>
        <dbReference type="ARBA" id="ARBA00023102"/>
    </source>
</evidence>
<proteinExistence type="inferred from homology"/>
<dbReference type="SUPFAM" id="SSF53383">
    <property type="entry name" value="PLP-dependent transferases"/>
    <property type="match status" value="1"/>
</dbReference>
<comment type="catalytic activity">
    <reaction evidence="9">
        <text>L-histidinol phosphate + 2-oxoglutarate = 3-(imidazol-4-yl)-2-oxopropyl phosphate + L-glutamate</text>
        <dbReference type="Rhea" id="RHEA:23744"/>
        <dbReference type="ChEBI" id="CHEBI:16810"/>
        <dbReference type="ChEBI" id="CHEBI:29985"/>
        <dbReference type="ChEBI" id="CHEBI:57766"/>
        <dbReference type="ChEBI" id="CHEBI:57980"/>
        <dbReference type="EC" id="2.6.1.9"/>
    </reaction>
</comment>
<dbReference type="Gene3D" id="3.90.1150.10">
    <property type="entry name" value="Aspartate Aminotransferase, domain 1"/>
    <property type="match status" value="1"/>
</dbReference>
<evidence type="ECO:0000256" key="5">
    <source>
        <dbReference type="ARBA" id="ARBA00022605"/>
    </source>
</evidence>
<reference evidence="12" key="1">
    <citation type="submission" date="2020-07" db="EMBL/GenBank/DDBJ databases">
        <title>Huge and variable diversity of episymbiotic CPR bacteria and DPANN archaea in groundwater ecosystems.</title>
        <authorList>
            <person name="He C.Y."/>
            <person name="Keren R."/>
            <person name="Whittaker M."/>
            <person name="Farag I.F."/>
            <person name="Doudna J."/>
            <person name="Cate J.H.D."/>
            <person name="Banfield J.F."/>
        </authorList>
    </citation>
    <scope>NUCLEOTIDE SEQUENCE</scope>
    <source>
        <strain evidence="12">NC_groundwater_580_Pr5_B-0.1um_64_19</strain>
    </source>
</reference>
<evidence type="ECO:0000313" key="13">
    <source>
        <dbReference type="Proteomes" id="UP000779809"/>
    </source>
</evidence>
<dbReference type="EC" id="2.6.1.9" evidence="3"/>
<dbReference type="InterPro" id="IPR004839">
    <property type="entry name" value="Aminotransferase_I/II_large"/>
</dbReference>
<keyword evidence="5" id="KW-0028">Amino-acid biosynthesis</keyword>
<evidence type="ECO:0000256" key="9">
    <source>
        <dbReference type="ARBA" id="ARBA00047481"/>
    </source>
</evidence>
<name>A0A932A9Y0_9BACT</name>